<evidence type="ECO:0000313" key="2">
    <source>
        <dbReference type="Proteomes" id="UP001346877"/>
    </source>
</evidence>
<reference evidence="1 2" key="1">
    <citation type="submission" date="2022-10" db="EMBL/GenBank/DDBJ databases">
        <title>The complete genomes of actinobacterial strains from the NBC collection.</title>
        <authorList>
            <person name="Joergensen T.S."/>
            <person name="Alvarez Arevalo M."/>
            <person name="Sterndorff E.B."/>
            <person name="Faurdal D."/>
            <person name="Vuksanovic O."/>
            <person name="Mourched A.-S."/>
            <person name="Charusanti P."/>
            <person name="Shaw S."/>
            <person name="Blin K."/>
            <person name="Weber T."/>
        </authorList>
    </citation>
    <scope>NUCLEOTIDE SEQUENCE [LARGE SCALE GENOMIC DNA]</scope>
    <source>
        <strain evidence="1 2">NBC_00396</strain>
    </source>
</reference>
<name>A0ABZ1PMJ6_9ACTN</name>
<protein>
    <submittedName>
        <fullName evidence="1">DUF3024 domain-containing protein</fullName>
    </submittedName>
</protein>
<accession>A0ABZ1PMJ6</accession>
<dbReference type="EMBL" id="CP107941">
    <property type="protein sequence ID" value="WUI84367.1"/>
    <property type="molecule type" value="Genomic_DNA"/>
</dbReference>
<dbReference type="Proteomes" id="UP001346877">
    <property type="component" value="Chromosome"/>
</dbReference>
<sequence length="113" mass="12949">MSGLPEQDVAQVRAWCDQRVPKGVRDQVRVECEEAARHLTIVERRPPWGANAGPEWKSLPIARLRYTKKTGTWDLCYPGRDFRFHRYDAAPQSATVNILLDEIGRDPTGIFWG</sequence>
<organism evidence="1 2">
    <name type="scientific">Micromonospora zamorensis</name>
    <dbReference type="NCBI Taxonomy" id="709883"/>
    <lineage>
        <taxon>Bacteria</taxon>
        <taxon>Bacillati</taxon>
        <taxon>Actinomycetota</taxon>
        <taxon>Actinomycetes</taxon>
        <taxon>Micromonosporales</taxon>
        <taxon>Micromonosporaceae</taxon>
        <taxon>Micromonospora</taxon>
    </lineage>
</organism>
<proteinExistence type="predicted"/>
<keyword evidence="2" id="KW-1185">Reference proteome</keyword>
<dbReference type="Pfam" id="PF11225">
    <property type="entry name" value="DUF3024"/>
    <property type="match status" value="1"/>
</dbReference>
<dbReference type="RefSeq" id="WP_328374361.1">
    <property type="nucleotide sequence ID" value="NZ_CP107941.1"/>
</dbReference>
<evidence type="ECO:0000313" key="1">
    <source>
        <dbReference type="EMBL" id="WUI84367.1"/>
    </source>
</evidence>
<dbReference type="InterPro" id="IPR021388">
    <property type="entry name" value="DUF3024"/>
</dbReference>
<gene>
    <name evidence="1" type="ORF">OG375_08640</name>
</gene>